<dbReference type="PANTHER" id="PTHR13966:SF5">
    <property type="entry name" value="ENDONUCLEASE G, MITOCHONDRIAL"/>
    <property type="match status" value="1"/>
</dbReference>
<dbReference type="AlphaFoldDB" id="A0A511XQM6"/>
<evidence type="ECO:0000256" key="11">
    <source>
        <dbReference type="SAM" id="SignalP"/>
    </source>
</evidence>
<dbReference type="SMART" id="SM00477">
    <property type="entry name" value="NUC"/>
    <property type="match status" value="1"/>
</dbReference>
<comment type="similarity">
    <text evidence="2 10">Belongs to the DNA/RNA non-specific endonuclease family.</text>
</comment>
<feature type="signal peptide" evidence="11">
    <location>
        <begin position="1"/>
        <end position="20"/>
    </location>
</feature>
<dbReference type="RefSeq" id="WP_146892884.1">
    <property type="nucleotide sequence ID" value="NZ_BJYG01000085.1"/>
</dbReference>
<evidence type="ECO:0000259" key="13">
    <source>
        <dbReference type="SMART" id="SM00892"/>
    </source>
</evidence>
<dbReference type="InterPro" id="IPR040255">
    <property type="entry name" value="Non-specific_endonuclease"/>
</dbReference>
<dbReference type="GO" id="GO:0003676">
    <property type="term" value="F:nucleic acid binding"/>
    <property type="evidence" value="ECO:0007669"/>
    <property type="project" value="InterPro"/>
</dbReference>
<reference evidence="14 15" key="1">
    <citation type="submission" date="2019-07" db="EMBL/GenBank/DDBJ databases">
        <title>Whole genome shotgun sequence of Acetobacter oeni NBRC 105207.</title>
        <authorList>
            <person name="Hosoyama A."/>
            <person name="Uohara A."/>
            <person name="Ohji S."/>
            <person name="Ichikawa N."/>
        </authorList>
    </citation>
    <scope>NUCLEOTIDE SEQUENCE [LARGE SCALE GENOMIC DNA]</scope>
    <source>
        <strain evidence="14 15">NBRC 105207</strain>
    </source>
</reference>
<feature type="domain" description="DNA/RNA non-specific endonuclease/pyrophosphatase/phosphodiesterase" evidence="13">
    <location>
        <begin position="50"/>
        <end position="241"/>
    </location>
</feature>
<feature type="binding site" evidence="9">
    <location>
        <position position="145"/>
    </location>
    <ligand>
        <name>Mg(2+)</name>
        <dbReference type="ChEBI" id="CHEBI:18420"/>
        <note>catalytic</note>
    </ligand>
</feature>
<evidence type="ECO:0000256" key="5">
    <source>
        <dbReference type="ARBA" id="ARBA00022759"/>
    </source>
</evidence>
<keyword evidence="5 10" id="KW-0255">Endonuclease</keyword>
<keyword evidence="6 10" id="KW-0378">Hydrolase</keyword>
<proteinExistence type="inferred from homology"/>
<dbReference type="OrthoDB" id="9811262at2"/>
<evidence type="ECO:0000256" key="2">
    <source>
        <dbReference type="ARBA" id="ARBA00010052"/>
    </source>
</evidence>
<keyword evidence="3 10" id="KW-0540">Nuclease</keyword>
<feature type="domain" description="ENPP1-3/EXOG-like endonuclease/phosphodiesterase" evidence="12">
    <location>
        <begin position="51"/>
        <end position="241"/>
    </location>
</feature>
<dbReference type="InterPro" id="IPR044925">
    <property type="entry name" value="His-Me_finger_sf"/>
</dbReference>
<dbReference type="EMBL" id="BJYG01000085">
    <property type="protein sequence ID" value="GEN65268.1"/>
    <property type="molecule type" value="Genomic_DNA"/>
</dbReference>
<dbReference type="SUPFAM" id="SSF54060">
    <property type="entry name" value="His-Me finger endonucleases"/>
    <property type="match status" value="1"/>
</dbReference>
<keyword evidence="11" id="KW-0732">Signal</keyword>
<evidence type="ECO:0000313" key="15">
    <source>
        <dbReference type="Proteomes" id="UP000321746"/>
    </source>
</evidence>
<sequence>MRSLLLAAGVVVCVSTPAVAQTVSCAGQFFGGQPPAVVDEALRIGTVMLCNHGYAVLASEHTKGALWAAEYLSEENLEVAERTPRSSRFYPDARLPDTMRAELYDFRSSGYDRGHLVPSGDEAGLSWQAETYALSNIVPQTAELNRGAWVGVESAVRGLADRDGELYVVTGPGYDPDRTDTVGPHRIPVPAITWKAIYDPVTEGSGAYVCLNTSSPQCRVITVALLTHLVRIDPFPAVPAGGKDHIMQMPPIEAGPYTLEREAGGEKMLREWAAPKVRRALAELVRSLGR</sequence>
<comment type="cofactor">
    <cofactor evidence="1 10">
        <name>Mg(2+)</name>
        <dbReference type="ChEBI" id="CHEBI:18420"/>
    </cofactor>
</comment>
<evidence type="ECO:0000313" key="14">
    <source>
        <dbReference type="EMBL" id="GEN65268.1"/>
    </source>
</evidence>
<keyword evidence="15" id="KW-1185">Reference proteome</keyword>
<name>A0A511XQM6_9PROT</name>
<evidence type="ECO:0000256" key="10">
    <source>
        <dbReference type="RuleBase" id="RU366055"/>
    </source>
</evidence>
<evidence type="ECO:0000256" key="1">
    <source>
        <dbReference type="ARBA" id="ARBA00001946"/>
    </source>
</evidence>
<dbReference type="InterPro" id="IPR020821">
    <property type="entry name" value="ENPP1-3/EXOG-like_nuc-like"/>
</dbReference>
<dbReference type="EC" id="3.1.30.-" evidence="10"/>
<dbReference type="GO" id="GO:0046872">
    <property type="term" value="F:metal ion binding"/>
    <property type="evidence" value="ECO:0007669"/>
    <property type="project" value="UniProtKB-KW"/>
</dbReference>
<evidence type="ECO:0000256" key="6">
    <source>
        <dbReference type="ARBA" id="ARBA00022801"/>
    </source>
</evidence>
<evidence type="ECO:0000256" key="7">
    <source>
        <dbReference type="ARBA" id="ARBA00022842"/>
    </source>
</evidence>
<dbReference type="GO" id="GO:0004519">
    <property type="term" value="F:endonuclease activity"/>
    <property type="evidence" value="ECO:0007669"/>
    <property type="project" value="UniProtKB-UniRule"/>
</dbReference>
<organism evidence="14 15">
    <name type="scientific">Acetobacter oeni</name>
    <dbReference type="NCBI Taxonomy" id="304077"/>
    <lineage>
        <taxon>Bacteria</taxon>
        <taxon>Pseudomonadati</taxon>
        <taxon>Pseudomonadota</taxon>
        <taxon>Alphaproteobacteria</taxon>
        <taxon>Acetobacterales</taxon>
        <taxon>Acetobacteraceae</taxon>
        <taxon>Acetobacter</taxon>
    </lineage>
</organism>
<feature type="active site" description="Proton acceptor" evidence="8">
    <location>
        <position position="115"/>
    </location>
</feature>
<evidence type="ECO:0000256" key="9">
    <source>
        <dbReference type="PIRSR" id="PIRSR640255-2"/>
    </source>
</evidence>
<dbReference type="InterPro" id="IPR018524">
    <property type="entry name" value="DNA/RNA_endonuclease_AS"/>
</dbReference>
<feature type="chain" id="PRO_5021909822" description="Endonuclease" evidence="11">
    <location>
        <begin position="21"/>
        <end position="290"/>
    </location>
</feature>
<dbReference type="PROSITE" id="PS01070">
    <property type="entry name" value="NUCLEASE_NON_SPEC"/>
    <property type="match status" value="1"/>
</dbReference>
<dbReference type="Gene3D" id="3.40.570.10">
    <property type="entry name" value="Extracellular Endonuclease, subunit A"/>
    <property type="match status" value="1"/>
</dbReference>
<dbReference type="PANTHER" id="PTHR13966">
    <property type="entry name" value="ENDONUCLEASE RELATED"/>
    <property type="match status" value="1"/>
</dbReference>
<dbReference type="GO" id="GO:0016787">
    <property type="term" value="F:hydrolase activity"/>
    <property type="evidence" value="ECO:0007669"/>
    <property type="project" value="UniProtKB-KW"/>
</dbReference>
<evidence type="ECO:0000256" key="8">
    <source>
        <dbReference type="PIRSR" id="PIRSR640255-1"/>
    </source>
</evidence>
<keyword evidence="7" id="KW-0460">Magnesium</keyword>
<gene>
    <name evidence="14" type="ORF">AOE01nite_34920</name>
</gene>
<dbReference type="Proteomes" id="UP000321746">
    <property type="component" value="Unassembled WGS sequence"/>
</dbReference>
<dbReference type="InterPro" id="IPR001604">
    <property type="entry name" value="Endo_G_ENPP1-like_dom"/>
</dbReference>
<dbReference type="Pfam" id="PF01223">
    <property type="entry name" value="Endonuclease_NS"/>
    <property type="match status" value="1"/>
</dbReference>
<protein>
    <recommendedName>
        <fullName evidence="10">Endonuclease</fullName>
        <ecNumber evidence="10">3.1.30.-</ecNumber>
    </recommendedName>
</protein>
<evidence type="ECO:0000256" key="3">
    <source>
        <dbReference type="ARBA" id="ARBA00022722"/>
    </source>
</evidence>
<comment type="caution">
    <text evidence="14">The sequence shown here is derived from an EMBL/GenBank/DDBJ whole genome shotgun (WGS) entry which is preliminary data.</text>
</comment>
<evidence type="ECO:0000259" key="12">
    <source>
        <dbReference type="SMART" id="SM00477"/>
    </source>
</evidence>
<dbReference type="InterPro" id="IPR044929">
    <property type="entry name" value="DNA/RNA_non-sp_Endonuclease_sf"/>
</dbReference>
<accession>A0A511XQM6</accession>
<evidence type="ECO:0000256" key="4">
    <source>
        <dbReference type="ARBA" id="ARBA00022723"/>
    </source>
</evidence>
<keyword evidence="4 9" id="KW-0479">Metal-binding</keyword>
<dbReference type="SMART" id="SM00892">
    <property type="entry name" value="Endonuclease_NS"/>
    <property type="match status" value="1"/>
</dbReference>